<feature type="compositionally biased region" description="Polar residues" evidence="1">
    <location>
        <begin position="57"/>
        <end position="66"/>
    </location>
</feature>
<protein>
    <submittedName>
        <fullName evidence="2">F7F22.13</fullName>
    </submittedName>
</protein>
<reference evidence="2" key="3">
    <citation type="submission" date="2000-10" db="EMBL/GenBank/DDBJ databases">
        <authorList>
            <person name="Chao Q."/>
            <person name="Brooks S."/>
            <person name="Buehler E."/>
            <person name="Johnson-Hopson C."/>
            <person name="Khan S."/>
            <person name="Kim C."/>
            <person name="Shinn P."/>
            <person name="Altafi H."/>
            <person name="Bei B."/>
            <person name="Chin C."/>
            <person name="Chiou J."/>
            <person name="Choi E."/>
            <person name="Conn L."/>
            <person name="Conway A."/>
            <person name="Gonzalez A."/>
            <person name="Hansen N."/>
            <person name="Howing B."/>
            <person name="Koo T."/>
            <person name="Lam B."/>
            <person name="Lee J."/>
            <person name="Lenz C."/>
            <person name="Li J."/>
            <person name="Liu A."/>
            <person name="Liu J."/>
            <person name="Liu S."/>
            <person name="Mukharsky N."/>
            <person name="Nguyen M."/>
            <person name="Palm C."/>
            <person name="Pham P."/>
            <person name="Sakano H."/>
            <person name="Schwartz J."/>
            <person name="Southwick A."/>
            <person name="Thaveri A."/>
            <person name="Toriumi M."/>
            <person name="Vaysberg M."/>
            <person name="Yu G."/>
            <person name="Davis R."/>
            <person name="Federspiel N."/>
            <person name="Theologis A."/>
            <person name="Ecker J."/>
        </authorList>
    </citation>
    <scope>NUCLEOTIDE SEQUENCE</scope>
</reference>
<feature type="compositionally biased region" description="Polar residues" evidence="1">
    <location>
        <begin position="81"/>
        <end position="105"/>
    </location>
</feature>
<feature type="region of interest" description="Disordered" evidence="1">
    <location>
        <begin position="57"/>
        <end position="116"/>
    </location>
</feature>
<sequence length="116" mass="12718">MLIVIPVSVGVLRERAGQAYNEDGRKIDEEDVSVVQSESRIQHQTLKEPLTTACHNDLQNQSTLSHSVDRHDLDVDRHSSGTDNASAFNGAKSSGLDTEVSTTNDSVDEQWARTTP</sequence>
<dbReference type="EMBL" id="AC007534">
    <property type="protein sequence ID" value="AAF24527.1"/>
    <property type="molecule type" value="Genomic_DNA"/>
</dbReference>
<name>Q9SHM7_ARATH</name>
<dbReference type="AlphaFoldDB" id="Q9SHM7"/>
<organism evidence="2">
    <name type="scientific">Arabidopsis thaliana</name>
    <name type="common">Mouse-ear cress</name>
    <dbReference type="NCBI Taxonomy" id="3702"/>
    <lineage>
        <taxon>Eukaryota</taxon>
        <taxon>Viridiplantae</taxon>
        <taxon>Streptophyta</taxon>
        <taxon>Embryophyta</taxon>
        <taxon>Tracheophyta</taxon>
        <taxon>Spermatophyta</taxon>
        <taxon>Magnoliopsida</taxon>
        <taxon>eudicotyledons</taxon>
        <taxon>Gunneridae</taxon>
        <taxon>Pentapetalae</taxon>
        <taxon>rosids</taxon>
        <taxon>malvids</taxon>
        <taxon>Brassicales</taxon>
        <taxon>Brassicaceae</taxon>
        <taxon>Camelineae</taxon>
        <taxon>Arabidopsis</taxon>
    </lineage>
</organism>
<accession>Q9SHM7</accession>
<proteinExistence type="predicted"/>
<evidence type="ECO:0000256" key="1">
    <source>
        <dbReference type="SAM" id="MobiDB-lite"/>
    </source>
</evidence>
<feature type="compositionally biased region" description="Basic and acidic residues" evidence="1">
    <location>
        <begin position="67"/>
        <end position="80"/>
    </location>
</feature>
<reference evidence="2" key="1">
    <citation type="submission" date="1999-08" db="EMBL/GenBank/DDBJ databases">
        <title>Genomic sequence for Arabidopsis thaliana BAC F7F22 from chromosome I.</title>
        <authorList>
            <person name="Chao Q."/>
            <person name="Shinn P."/>
            <person name="Brooks S."/>
            <person name="Buehler E."/>
            <person name="Dunn P."/>
            <person name="Khan S."/>
            <person name="Kim C."/>
            <person name="Walker M."/>
            <person name="Brooks S."/>
            <person name="Altafi H."/>
            <person name="Araujo R."/>
            <person name="Conn L."/>
            <person name="Conway A.B."/>
            <person name="Gonzalez A."/>
            <person name="Hansen N.F."/>
            <person name="Huizar L."/>
            <person name="Kremenetskaia I."/>
            <person name="Lenz C."/>
            <person name="Li J."/>
            <person name="Liu S."/>
            <person name="Luros S."/>
            <person name="Rowley D."/>
            <person name="Schwartz J."/>
            <person name="Toriumi M."/>
            <person name="Vysotskaia V."/>
            <person name="Yu G."/>
            <person name="Davis R.W."/>
            <person name="Federspiel N.A."/>
            <person name="Theologis A."/>
            <person name="Ecker J.R."/>
        </authorList>
    </citation>
    <scope>NUCLEOTIDE SEQUENCE</scope>
</reference>
<reference key="2">
    <citation type="journal article" date="2000" name="Nature">
        <title>Sequence and analysis of chromosome 1 of the plant Arabidopsis thaliana.</title>
        <authorList>
            <person name="Theologis A."/>
            <person name="Ecker J.R."/>
            <person name="Palm C.J."/>
            <person name="Federspiel N.A."/>
            <person name="Kaul S."/>
            <person name="White O."/>
            <person name="Alonso J."/>
            <person name="Altafi H."/>
            <person name="Araujo R."/>
            <person name="Bowman C.L."/>
            <person name="Brooks S.Y."/>
            <person name="Buehler E."/>
            <person name="Chan A."/>
            <person name="Chao Q."/>
            <person name="Chen H."/>
            <person name="Cheuk R.F."/>
            <person name="Chin C.W."/>
            <person name="Chung M.K."/>
            <person name="Conn L."/>
            <person name="Conway A.B."/>
            <person name="Conway A.R."/>
            <person name="Creasy T.H."/>
            <person name="Dewar K."/>
            <person name="Dunn P."/>
            <person name="Etgu P."/>
            <person name="Feldblyum T.V."/>
            <person name="Feng J."/>
            <person name="Fong B."/>
            <person name="Fujii C.Y."/>
            <person name="Gill J.E."/>
            <person name="Goldsmith A.D."/>
            <person name="Haas B."/>
            <person name="Hansen N.F."/>
            <person name="Hughes B."/>
            <person name="Huizar L."/>
            <person name="Hunter J.L."/>
            <person name="Jenkins J."/>
            <person name="Johnson-Hopson C."/>
            <person name="Khan S."/>
            <person name="Khaykin E."/>
            <person name="Kim C.J."/>
            <person name="Koo H.L."/>
            <person name="Kremenetskaia I."/>
            <person name="Kurtz D.B."/>
            <person name="Kwan A."/>
            <person name="Lam B."/>
            <person name="Langin-Hooper S."/>
            <person name="Lee A."/>
            <person name="Lee J.M."/>
            <person name="Lenz C.A."/>
            <person name="Li J.H."/>
            <person name="Li Y."/>
            <person name="Lin X."/>
            <person name="Liu S.X."/>
            <person name="Liu Z.A."/>
            <person name="Luros J.S."/>
            <person name="Maiti R."/>
            <person name="Marziali A."/>
            <person name="Militscher J."/>
            <person name="Miranda M."/>
            <person name="Nguyen M."/>
            <person name="Nierman W.C."/>
            <person name="Osborne B.I."/>
            <person name="Pai G."/>
            <person name="Peterson J."/>
            <person name="Pham P.K."/>
            <person name="Rizzo M."/>
            <person name="Rooney T."/>
            <person name="Rowley D."/>
            <person name="Sakano H."/>
            <person name="Salzberg S.L."/>
            <person name="Schwartz J.R."/>
            <person name="Shinn P."/>
            <person name="Southwick A.M."/>
            <person name="Sun H."/>
            <person name="Tallon L.J."/>
            <person name="Tambunga G."/>
            <person name="Toriumi M.J."/>
            <person name="Town C.D."/>
            <person name="Utterback T."/>
            <person name="Van Aken S."/>
            <person name="Vaysberg M."/>
            <person name="Vysotskaia V.S."/>
            <person name="Walker M."/>
            <person name="Wu D."/>
            <person name="Yu G."/>
            <person name="Fraser C.M."/>
            <person name="Venter J.C."/>
            <person name="Davis R.W."/>
        </authorList>
    </citation>
    <scope>NUCLEOTIDE SEQUENCE [LARGE SCALE GENOMIC DNA]</scope>
    <source>
        <strain>cv. Columbia</strain>
    </source>
</reference>
<evidence type="ECO:0000313" key="2">
    <source>
        <dbReference type="EMBL" id="AAF24527.1"/>
    </source>
</evidence>